<dbReference type="InterPro" id="IPR006232">
    <property type="entry name" value="Suc6P_hydrolase"/>
</dbReference>
<dbReference type="NCBIfam" id="TIGR01322">
    <property type="entry name" value="scrB_fam"/>
    <property type="match status" value="1"/>
</dbReference>
<dbReference type="GO" id="GO:0005975">
    <property type="term" value="P:carbohydrate metabolic process"/>
    <property type="evidence" value="ECO:0007669"/>
    <property type="project" value="InterPro"/>
</dbReference>
<evidence type="ECO:0000256" key="1">
    <source>
        <dbReference type="ARBA" id="ARBA00004914"/>
    </source>
</evidence>
<dbReference type="Pfam" id="PF00251">
    <property type="entry name" value="Glyco_hydro_32N"/>
    <property type="match status" value="1"/>
</dbReference>
<dbReference type="Pfam" id="PF08244">
    <property type="entry name" value="Glyco_hydro_32C"/>
    <property type="match status" value="1"/>
</dbReference>
<evidence type="ECO:0000313" key="14">
    <source>
        <dbReference type="Proteomes" id="UP000823895"/>
    </source>
</evidence>
<dbReference type="PANTHER" id="PTHR43101:SF1">
    <property type="entry name" value="BETA-FRUCTOSIDASE"/>
    <property type="match status" value="1"/>
</dbReference>
<gene>
    <name evidence="13" type="ORF">H9756_01850</name>
</gene>
<evidence type="ECO:0000256" key="8">
    <source>
        <dbReference type="RuleBase" id="RU362110"/>
    </source>
</evidence>
<keyword evidence="9" id="KW-0963">Cytoplasm</keyword>
<dbReference type="SUPFAM" id="SSF75005">
    <property type="entry name" value="Arabinanase/levansucrase/invertase"/>
    <property type="match status" value="1"/>
</dbReference>
<dbReference type="InterPro" id="IPR023296">
    <property type="entry name" value="Glyco_hydro_beta-prop_sf"/>
</dbReference>
<evidence type="ECO:0000256" key="5">
    <source>
        <dbReference type="ARBA" id="ARBA00022801"/>
    </source>
</evidence>
<dbReference type="Proteomes" id="UP000823895">
    <property type="component" value="Unassembled WGS sequence"/>
</dbReference>
<dbReference type="InterPro" id="IPR013148">
    <property type="entry name" value="Glyco_hydro_32_N"/>
</dbReference>
<evidence type="ECO:0000256" key="7">
    <source>
        <dbReference type="ARBA" id="ARBA00033367"/>
    </source>
</evidence>
<evidence type="ECO:0000259" key="12">
    <source>
        <dbReference type="Pfam" id="PF08244"/>
    </source>
</evidence>
<dbReference type="Gene3D" id="2.115.10.20">
    <property type="entry name" value="Glycosyl hydrolase domain, family 43"/>
    <property type="match status" value="1"/>
</dbReference>
<dbReference type="InterPro" id="IPR013189">
    <property type="entry name" value="Glyco_hydro_32_C"/>
</dbReference>
<dbReference type="Gene3D" id="2.60.120.560">
    <property type="entry name" value="Exo-inulinase, domain 1"/>
    <property type="match status" value="1"/>
</dbReference>
<comment type="subcellular location">
    <subcellularLocation>
        <location evidence="9">Cytoplasm</location>
    </subcellularLocation>
</comment>
<comment type="caution">
    <text evidence="13">The sequence shown here is derived from an EMBL/GenBank/DDBJ whole genome shotgun (WGS) entry which is preliminary data.</text>
</comment>
<feature type="domain" description="Glycosyl hydrolase family 32 N-terminal" evidence="11">
    <location>
        <begin position="28"/>
        <end position="338"/>
    </location>
</feature>
<comment type="pathway">
    <text evidence="1 9">Glycan biosynthesis; sucrose metabolism.</text>
</comment>
<protein>
    <recommendedName>
        <fullName evidence="4 8">Sucrose-6-phosphate hydrolase</fullName>
        <ecNumber evidence="3 8">3.2.1.26</ecNumber>
    </recommendedName>
    <alternativeName>
        <fullName evidence="7 9">Invertase</fullName>
    </alternativeName>
</protein>
<dbReference type="GO" id="GO:0004564">
    <property type="term" value="F:beta-fructofuranosidase activity"/>
    <property type="evidence" value="ECO:0007669"/>
    <property type="project" value="UniProtKB-EC"/>
</dbReference>
<organism evidence="13 14">
    <name type="scientific">Candidatus Mediterraneibacter gallistercoris</name>
    <dbReference type="NCBI Taxonomy" id="2838671"/>
    <lineage>
        <taxon>Bacteria</taxon>
        <taxon>Bacillati</taxon>
        <taxon>Bacillota</taxon>
        <taxon>Clostridia</taxon>
        <taxon>Lachnospirales</taxon>
        <taxon>Lachnospiraceae</taxon>
        <taxon>Mediterraneibacter</taxon>
    </lineage>
</organism>
<dbReference type="SMART" id="SM00640">
    <property type="entry name" value="Glyco_32"/>
    <property type="match status" value="1"/>
</dbReference>
<keyword evidence="6 8" id="KW-0326">Glycosidase</keyword>
<comment type="function">
    <text evidence="9">Enables the bacterium to metabolize sucrose as a sole carbon source.</text>
</comment>
<reference evidence="13" key="1">
    <citation type="journal article" date="2021" name="PeerJ">
        <title>Extensive microbial diversity within the chicken gut microbiome revealed by metagenomics and culture.</title>
        <authorList>
            <person name="Gilroy R."/>
            <person name="Ravi A."/>
            <person name="Getino M."/>
            <person name="Pursley I."/>
            <person name="Horton D.L."/>
            <person name="Alikhan N.F."/>
            <person name="Baker D."/>
            <person name="Gharbi K."/>
            <person name="Hall N."/>
            <person name="Watson M."/>
            <person name="Adriaenssens E.M."/>
            <person name="Foster-Nyarko E."/>
            <person name="Jarju S."/>
            <person name="Secka A."/>
            <person name="Antonio M."/>
            <person name="Oren A."/>
            <person name="Chaudhuri R.R."/>
            <person name="La Ragione R."/>
            <person name="Hildebrand F."/>
            <person name="Pallen M.J."/>
        </authorList>
    </citation>
    <scope>NUCLEOTIDE SEQUENCE</scope>
    <source>
        <strain evidence="13">CHK165-2605</strain>
    </source>
</reference>
<sequence length="494" mass="56872">MSQILRDARKYEETRERQIKDEPRPAFHLSTRVGWLNDPNGFSYYNGEYHLFYQYHPYNSHWGPMHWGHAVSSDLLHWKYLPAALAPDTDYDRDGCFSGSAVSLDDGRQMLMYTGVVKETQPDGSTREVQRQCIAIGDGTDYVKYSGNPVLDENDLPEGGSRFDFRDPKIWRTPDGTFRCVAGNCTPDKDGRILLFSSEDGLKWKFEKTLISNNGRFGRMWECPDFFELDGKQVLLVSPQDMLPQGFEYHNGNGTVCIIGNYDNETDTFIEENNQAIDYGIDFYAPQTVVAPDGRRIMIGWMQNWDTCNLHSPERPWFGQMSLPRELSVKNGRLIQKPVRELEQMRTNKVSYENVEVSDVIRLDGMKGRRIDMELTLRPAEGEEMYRKFAVRFAQNDTCHTAVSFRPHESILKVDRKFSGSRRAIIHQRRSRVNSENGRITMRIILDNFSVEIFVNNGEQVLSATLYTDLSADGILFYADGKALIDVVKYDLAF</sequence>
<dbReference type="InterPro" id="IPR001362">
    <property type="entry name" value="Glyco_hydro_32"/>
</dbReference>
<dbReference type="InterPro" id="IPR013320">
    <property type="entry name" value="ConA-like_dom_sf"/>
</dbReference>
<evidence type="ECO:0000256" key="6">
    <source>
        <dbReference type="ARBA" id="ARBA00023295"/>
    </source>
</evidence>
<dbReference type="AlphaFoldDB" id="A0A9D2P328"/>
<evidence type="ECO:0000256" key="9">
    <source>
        <dbReference type="RuleBase" id="RU365015"/>
    </source>
</evidence>
<keyword evidence="9" id="KW-0119">Carbohydrate metabolism</keyword>
<evidence type="ECO:0000256" key="2">
    <source>
        <dbReference type="ARBA" id="ARBA00009902"/>
    </source>
</evidence>
<reference evidence="13" key="2">
    <citation type="submission" date="2021-04" db="EMBL/GenBank/DDBJ databases">
        <authorList>
            <person name="Gilroy R."/>
        </authorList>
    </citation>
    <scope>NUCLEOTIDE SEQUENCE</scope>
    <source>
        <strain evidence="13">CHK165-2605</strain>
    </source>
</reference>
<evidence type="ECO:0000256" key="10">
    <source>
        <dbReference type="SAM" id="MobiDB-lite"/>
    </source>
</evidence>
<dbReference type="PANTHER" id="PTHR43101">
    <property type="entry name" value="BETA-FRUCTOSIDASE"/>
    <property type="match status" value="1"/>
</dbReference>
<feature type="domain" description="Glycosyl hydrolase family 32 C-terminal" evidence="12">
    <location>
        <begin position="341"/>
        <end position="482"/>
    </location>
</feature>
<dbReference type="SUPFAM" id="SSF49899">
    <property type="entry name" value="Concanavalin A-like lectins/glucanases"/>
    <property type="match status" value="1"/>
</dbReference>
<comment type="similarity">
    <text evidence="2 8">Belongs to the glycosyl hydrolase 32 family.</text>
</comment>
<evidence type="ECO:0000313" key="13">
    <source>
        <dbReference type="EMBL" id="HJC42416.1"/>
    </source>
</evidence>
<dbReference type="EMBL" id="DWWI01000041">
    <property type="protein sequence ID" value="HJC42416.1"/>
    <property type="molecule type" value="Genomic_DNA"/>
</dbReference>
<evidence type="ECO:0000256" key="4">
    <source>
        <dbReference type="ARBA" id="ARBA00019623"/>
    </source>
</evidence>
<dbReference type="EC" id="3.2.1.26" evidence="3 8"/>
<dbReference type="GO" id="GO:0005737">
    <property type="term" value="C:cytoplasm"/>
    <property type="evidence" value="ECO:0007669"/>
    <property type="project" value="UniProtKB-SubCell"/>
</dbReference>
<evidence type="ECO:0000256" key="3">
    <source>
        <dbReference type="ARBA" id="ARBA00012758"/>
    </source>
</evidence>
<accession>A0A9D2P328</accession>
<name>A0A9D2P328_9FIRM</name>
<keyword evidence="5 8" id="KW-0378">Hydrolase</keyword>
<proteinExistence type="inferred from homology"/>
<dbReference type="InterPro" id="IPR051214">
    <property type="entry name" value="GH32_Enzymes"/>
</dbReference>
<evidence type="ECO:0000259" key="11">
    <source>
        <dbReference type="Pfam" id="PF00251"/>
    </source>
</evidence>
<dbReference type="CDD" id="cd08996">
    <property type="entry name" value="GH32_FFase"/>
    <property type="match status" value="1"/>
</dbReference>
<feature type="region of interest" description="Disordered" evidence="10">
    <location>
        <begin position="1"/>
        <end position="23"/>
    </location>
</feature>
<comment type="catalytic activity">
    <reaction evidence="8">
        <text>Hydrolysis of terminal non-reducing beta-D-fructofuranoside residues in beta-D-fructofuranosides.</text>
        <dbReference type="EC" id="3.2.1.26"/>
    </reaction>
</comment>